<accession>A0A2Z7CA77</accession>
<feature type="compositionally biased region" description="Acidic residues" evidence="2">
    <location>
        <begin position="490"/>
        <end position="509"/>
    </location>
</feature>
<dbReference type="Proteomes" id="UP000250235">
    <property type="component" value="Unassembled WGS sequence"/>
</dbReference>
<gene>
    <name evidence="3" type="ORF">F511_35822</name>
</gene>
<keyword evidence="1" id="KW-0175">Coiled coil</keyword>
<evidence type="ECO:0000256" key="1">
    <source>
        <dbReference type="SAM" id="Coils"/>
    </source>
</evidence>
<evidence type="ECO:0000313" key="4">
    <source>
        <dbReference type="Proteomes" id="UP000250235"/>
    </source>
</evidence>
<dbReference type="EMBL" id="KQ997575">
    <property type="protein sequence ID" value="KZV43930.1"/>
    <property type="molecule type" value="Genomic_DNA"/>
</dbReference>
<evidence type="ECO:0000313" key="3">
    <source>
        <dbReference type="EMBL" id="KZV43930.1"/>
    </source>
</evidence>
<protein>
    <submittedName>
        <fullName evidence="3">Uncharacterized protein</fullName>
    </submittedName>
</protein>
<sequence length="519" mass="57325">MSSSTASAVRSVLNAVDSNPKSPEVKGPLLPNQAELGSKSVPWYEEKSSNLRPSDIPFIKENGGMSDEFEVVIPGPEERAHLPTRGFHTFYINQLEMGLRFPLPKSWRNSMYNFTPSTPERSPNLASFLDAMRNKSYNALELIKEDLLCRRGVELVDDLDERMGKTEMLKAMEEAEAASSRAIGPPRKAFTPEEKEARRQRKKKGTSTSGPQPAPTAEKSRASTPPISTTEERPGPTSVVTIPEASSPKEGTTKEAGPGRVPPLNFFENSLVVSLSGFVATNLFFHIAPDWDIDRLAAASNAEAVGLFSFNLAAALAWGGEVIKRLTRAQREAGDLLRSFNDTSEHCTELEMRLAEVEAARAEEARVSEMHLAALETRGLRWKAEKAALVFEKNALEAEKATLRAELDETKARAEEEAERLRGKAVNAWDLGKEAFLKSSEFGALCAKKALGYFKVDFSDCLAQLRTNDYSEEEHPTSFLDVKKALMDMANEEEAEEEEEEEEEEDEADATPPPSSPKP</sequence>
<name>A0A2Z7CA77_9LAMI</name>
<keyword evidence="4" id="KW-1185">Reference proteome</keyword>
<organism evidence="3 4">
    <name type="scientific">Dorcoceras hygrometricum</name>
    <dbReference type="NCBI Taxonomy" id="472368"/>
    <lineage>
        <taxon>Eukaryota</taxon>
        <taxon>Viridiplantae</taxon>
        <taxon>Streptophyta</taxon>
        <taxon>Embryophyta</taxon>
        <taxon>Tracheophyta</taxon>
        <taxon>Spermatophyta</taxon>
        <taxon>Magnoliopsida</taxon>
        <taxon>eudicotyledons</taxon>
        <taxon>Gunneridae</taxon>
        <taxon>Pentapetalae</taxon>
        <taxon>asterids</taxon>
        <taxon>lamiids</taxon>
        <taxon>Lamiales</taxon>
        <taxon>Gesneriaceae</taxon>
        <taxon>Didymocarpoideae</taxon>
        <taxon>Trichosporeae</taxon>
        <taxon>Loxocarpinae</taxon>
        <taxon>Dorcoceras</taxon>
    </lineage>
</organism>
<feature type="region of interest" description="Disordered" evidence="2">
    <location>
        <begin position="1"/>
        <end position="33"/>
    </location>
</feature>
<feature type="region of interest" description="Disordered" evidence="2">
    <location>
        <begin position="172"/>
        <end position="261"/>
    </location>
</feature>
<proteinExistence type="predicted"/>
<feature type="coiled-coil region" evidence="1">
    <location>
        <begin position="386"/>
        <end position="424"/>
    </location>
</feature>
<dbReference type="AlphaFoldDB" id="A0A2Z7CA77"/>
<reference evidence="3 4" key="1">
    <citation type="journal article" date="2015" name="Proc. Natl. Acad. Sci. U.S.A.">
        <title>The resurrection genome of Boea hygrometrica: A blueprint for survival of dehydration.</title>
        <authorList>
            <person name="Xiao L."/>
            <person name="Yang G."/>
            <person name="Zhang L."/>
            <person name="Yang X."/>
            <person name="Zhao S."/>
            <person name="Ji Z."/>
            <person name="Zhou Q."/>
            <person name="Hu M."/>
            <person name="Wang Y."/>
            <person name="Chen M."/>
            <person name="Xu Y."/>
            <person name="Jin H."/>
            <person name="Xiao X."/>
            <person name="Hu G."/>
            <person name="Bao F."/>
            <person name="Hu Y."/>
            <person name="Wan P."/>
            <person name="Li L."/>
            <person name="Deng X."/>
            <person name="Kuang T."/>
            <person name="Xiang C."/>
            <person name="Zhu J.K."/>
            <person name="Oliver M.J."/>
            <person name="He Y."/>
        </authorList>
    </citation>
    <scope>NUCLEOTIDE SEQUENCE [LARGE SCALE GENOMIC DNA]</scope>
    <source>
        <strain evidence="4">cv. XS01</strain>
    </source>
</reference>
<feature type="region of interest" description="Disordered" evidence="2">
    <location>
        <begin position="487"/>
        <end position="519"/>
    </location>
</feature>
<evidence type="ECO:0000256" key="2">
    <source>
        <dbReference type="SAM" id="MobiDB-lite"/>
    </source>
</evidence>